<dbReference type="Proteomes" id="UP000290819">
    <property type="component" value="Unassembled WGS sequence"/>
</dbReference>
<keyword evidence="6" id="KW-1185">Reference proteome</keyword>
<name>A0A4Q1V3X0_9BRAD</name>
<evidence type="ECO:0000313" key="6">
    <source>
        <dbReference type="Proteomes" id="UP000290819"/>
    </source>
</evidence>
<accession>A0A4Q1V3X0</accession>
<dbReference type="OrthoDB" id="4230779at2"/>
<organism evidence="5 6">
    <name type="scientific">Bradyrhizobium betae</name>
    <dbReference type="NCBI Taxonomy" id="244734"/>
    <lineage>
        <taxon>Bacteria</taxon>
        <taxon>Pseudomonadati</taxon>
        <taxon>Pseudomonadota</taxon>
        <taxon>Alphaproteobacteria</taxon>
        <taxon>Hyphomicrobiales</taxon>
        <taxon>Nitrobacteraceae</taxon>
        <taxon>Bradyrhizobium</taxon>
    </lineage>
</organism>
<dbReference type="GO" id="GO:0071949">
    <property type="term" value="F:FAD binding"/>
    <property type="evidence" value="ECO:0007669"/>
    <property type="project" value="InterPro"/>
</dbReference>
<protein>
    <recommendedName>
        <fullName evidence="4">FAD-binding domain-containing protein</fullName>
    </recommendedName>
</protein>
<dbReference type="Gene3D" id="3.50.50.60">
    <property type="entry name" value="FAD/NAD(P)-binding domain"/>
    <property type="match status" value="1"/>
</dbReference>
<gene>
    <name evidence="5" type="ORF">B5V03_20025</name>
</gene>
<sequence>MTRTAMIAGAGYAGLAAAAVLARAGWRVCVYEADPEPRSVGAGLYVHGFVHDALRKTGAYDDFMRGAFKPAAHCVYIDGARQSNASTDGNITTTTRAALHVALIEAARRAGVSIAGGSRAVAADPRGALILADGTRLAADLVIAADGVRSTITQTLDIPITRVPHQDGITRILLDRDGLRDDKWNSIHDYYDYRGRPLRVLYTPCGSDAFYFCLMAPIIDVEATSVPIAGALWTARFPDLAPTLRRVGSAGRHDRYATTTLSTWSRGRAAIVGDAAHAMPSSLGQGAGVSIVNAVALAEAVAHADDIDAGLGDWEVAMRPMVEGWQRRVEDVASQRSLSRAVRPSEQRLVELSSEDSDRKHARQEGDQRMTLVPSASWYTEIIAAVDQQQAGIKDHLGRPWAQHFERVALRLIFRKPDASRAHIESALLHDAMMERGGGREMLNSLGISQEACEIIEITTPPPNADYYRRFQEVGPAECEIYLDYVRKLCASGNRAAIQMKLADITDTIEACRTGRTPLLIDQFVNRYEPSRKLLEQALGSELG</sequence>
<dbReference type="InterPro" id="IPR050493">
    <property type="entry name" value="FAD-dep_Monooxygenase_BioMet"/>
</dbReference>
<dbReference type="Pfam" id="PF01494">
    <property type="entry name" value="FAD_binding_3"/>
    <property type="match status" value="1"/>
</dbReference>
<dbReference type="AlphaFoldDB" id="A0A4Q1V3X0"/>
<feature type="region of interest" description="Disordered" evidence="3">
    <location>
        <begin position="336"/>
        <end position="369"/>
    </location>
</feature>
<dbReference type="InterPro" id="IPR002938">
    <property type="entry name" value="FAD-bd"/>
</dbReference>
<dbReference type="PANTHER" id="PTHR13789">
    <property type="entry name" value="MONOOXYGENASE"/>
    <property type="match status" value="1"/>
</dbReference>
<feature type="compositionally biased region" description="Basic and acidic residues" evidence="3">
    <location>
        <begin position="356"/>
        <end position="368"/>
    </location>
</feature>
<evidence type="ECO:0000256" key="1">
    <source>
        <dbReference type="ARBA" id="ARBA00023002"/>
    </source>
</evidence>
<dbReference type="InterPro" id="IPR036188">
    <property type="entry name" value="FAD/NAD-bd_sf"/>
</dbReference>
<dbReference type="Gene3D" id="3.30.9.10">
    <property type="entry name" value="D-Amino Acid Oxidase, subunit A, domain 2"/>
    <property type="match status" value="1"/>
</dbReference>
<evidence type="ECO:0000259" key="4">
    <source>
        <dbReference type="Pfam" id="PF01494"/>
    </source>
</evidence>
<evidence type="ECO:0000313" key="5">
    <source>
        <dbReference type="EMBL" id="RXT44874.1"/>
    </source>
</evidence>
<dbReference type="GO" id="GO:0004497">
    <property type="term" value="F:monooxygenase activity"/>
    <property type="evidence" value="ECO:0007669"/>
    <property type="project" value="UniProtKB-KW"/>
</dbReference>
<evidence type="ECO:0000256" key="2">
    <source>
        <dbReference type="ARBA" id="ARBA00023033"/>
    </source>
</evidence>
<reference evidence="5 6" key="1">
    <citation type="submission" date="2017-03" db="EMBL/GenBank/DDBJ databases">
        <authorList>
            <person name="Safronova V.I."/>
            <person name="Sazanova A.L."/>
            <person name="Chirak E.R."/>
        </authorList>
    </citation>
    <scope>NUCLEOTIDE SEQUENCE [LARGE SCALE GENOMIC DNA]</scope>
    <source>
        <strain evidence="5 6">Opo-243</strain>
    </source>
</reference>
<dbReference type="SUPFAM" id="SSF51905">
    <property type="entry name" value="FAD/NAD(P)-binding domain"/>
    <property type="match status" value="1"/>
</dbReference>
<keyword evidence="1" id="KW-0560">Oxidoreductase</keyword>
<dbReference type="EMBL" id="MZXW01000022">
    <property type="protein sequence ID" value="RXT44874.1"/>
    <property type="molecule type" value="Genomic_DNA"/>
</dbReference>
<comment type="caution">
    <text evidence="5">The sequence shown here is derived from an EMBL/GenBank/DDBJ whole genome shotgun (WGS) entry which is preliminary data.</text>
</comment>
<evidence type="ECO:0000256" key="3">
    <source>
        <dbReference type="SAM" id="MobiDB-lite"/>
    </source>
</evidence>
<proteinExistence type="predicted"/>
<dbReference type="PANTHER" id="PTHR13789:SF309">
    <property type="entry name" value="PUTATIVE (AFU_ORTHOLOGUE AFUA_6G14510)-RELATED"/>
    <property type="match status" value="1"/>
</dbReference>
<feature type="domain" description="FAD-binding" evidence="4">
    <location>
        <begin position="5"/>
        <end position="303"/>
    </location>
</feature>
<dbReference type="RefSeq" id="WP_129272153.1">
    <property type="nucleotide sequence ID" value="NZ_MZXW01000022.1"/>
</dbReference>
<dbReference type="PRINTS" id="PR00420">
    <property type="entry name" value="RNGMNOXGNASE"/>
</dbReference>
<keyword evidence="2" id="KW-0503">Monooxygenase</keyword>